<comment type="caution">
    <text evidence="2">The sequence shown here is derived from an EMBL/GenBank/DDBJ whole genome shotgun (WGS) entry which is preliminary data.</text>
</comment>
<dbReference type="EMBL" id="JAKNSF020000176">
    <property type="protein sequence ID" value="KAK7708884.1"/>
    <property type="molecule type" value="Genomic_DNA"/>
</dbReference>
<dbReference type="SUPFAM" id="SSF54373">
    <property type="entry name" value="FAD-linked reductases, C-terminal domain"/>
    <property type="match status" value="1"/>
</dbReference>
<dbReference type="PANTHER" id="PTHR47469">
    <property type="entry name" value="MONOOXYGENASE-LIKE"/>
    <property type="match status" value="1"/>
</dbReference>
<name>A0ABR1NNQ5_DIAER</name>
<gene>
    <name evidence="2" type="ORF">SLS63_013366</name>
</gene>
<dbReference type="PANTHER" id="PTHR47469:SF2">
    <property type="entry name" value="OS06G0597600 PROTEIN"/>
    <property type="match status" value="1"/>
</dbReference>
<organism evidence="2 3">
    <name type="scientific">Diaporthe eres</name>
    <name type="common">Phomopsis oblonga</name>
    <dbReference type="NCBI Taxonomy" id="83184"/>
    <lineage>
        <taxon>Eukaryota</taxon>
        <taxon>Fungi</taxon>
        <taxon>Dikarya</taxon>
        <taxon>Ascomycota</taxon>
        <taxon>Pezizomycotina</taxon>
        <taxon>Sordariomycetes</taxon>
        <taxon>Sordariomycetidae</taxon>
        <taxon>Diaporthales</taxon>
        <taxon>Diaporthaceae</taxon>
        <taxon>Diaporthe</taxon>
        <taxon>Diaporthe eres species complex</taxon>
    </lineage>
</organism>
<dbReference type="Gene3D" id="3.30.9.60">
    <property type="match status" value="1"/>
</dbReference>
<feature type="domain" description="2,6-dihydroxypyridine 3-monooxygenase substrate binding" evidence="1">
    <location>
        <begin position="118"/>
        <end position="247"/>
    </location>
</feature>
<sequence>MTVLKKDQTIQIFSNVRREITSWDTWYHRLRSLFDGYISPYYPSPPQTTNADGLTRYESRKEVLDLNRTAGGEDCMLITVSDGNDHSISTMKADLVIAADGPDSVVRAKYLPSERREYVGYIAWRGTVRACDVSAETRNVFTRSVTVHMMPRHHCIIYIIPGANGSLDDENKILNFLWYTNETLDAIDDILKDRIDGHRHHNIVPAGNVREDVWDSYLERAARVPFPPPLLEIITKIQQPFIQVITDHCSRSAAFEGGRVLLVGDALSLFRPHTAFSSTQAAFHALMIEDYLGGKISLRDWEVKVLRYSHLHWLQSIWWGKFYQSRLVECDVKAEPPMLAIE</sequence>
<dbReference type="Pfam" id="PF22607">
    <property type="entry name" value="FAD_binding-like"/>
    <property type="match status" value="1"/>
</dbReference>
<dbReference type="InterPro" id="IPR036188">
    <property type="entry name" value="FAD/NAD-bd_sf"/>
</dbReference>
<evidence type="ECO:0000313" key="2">
    <source>
        <dbReference type="EMBL" id="KAK7708884.1"/>
    </source>
</evidence>
<accession>A0ABR1NNQ5</accession>
<dbReference type="InterPro" id="IPR054707">
    <property type="entry name" value="DhpH_subs-bd"/>
</dbReference>
<proteinExistence type="predicted"/>
<evidence type="ECO:0000259" key="1">
    <source>
        <dbReference type="Pfam" id="PF22607"/>
    </source>
</evidence>
<keyword evidence="3" id="KW-1185">Reference proteome</keyword>
<reference evidence="2 3" key="1">
    <citation type="submission" date="2024-02" db="EMBL/GenBank/DDBJ databases">
        <title>De novo assembly and annotation of 12 fungi associated with fruit tree decline syndrome in Ontario, Canada.</title>
        <authorList>
            <person name="Sulman M."/>
            <person name="Ellouze W."/>
            <person name="Ilyukhin E."/>
        </authorList>
    </citation>
    <scope>NUCLEOTIDE SEQUENCE [LARGE SCALE GENOMIC DNA]</scope>
    <source>
        <strain evidence="2 3">M169</strain>
    </source>
</reference>
<dbReference type="InterPro" id="IPR053212">
    <property type="entry name" value="DHP_3-monooxygenase"/>
</dbReference>
<dbReference type="Proteomes" id="UP001430848">
    <property type="component" value="Unassembled WGS sequence"/>
</dbReference>
<protein>
    <recommendedName>
        <fullName evidence="1">2,6-dihydroxypyridine 3-monooxygenase substrate binding domain-containing protein</fullName>
    </recommendedName>
</protein>
<evidence type="ECO:0000313" key="3">
    <source>
        <dbReference type="Proteomes" id="UP001430848"/>
    </source>
</evidence>
<dbReference type="SUPFAM" id="SSF51905">
    <property type="entry name" value="FAD/NAD(P)-binding domain"/>
    <property type="match status" value="1"/>
</dbReference>